<evidence type="ECO:0000256" key="4">
    <source>
        <dbReference type="SAM" id="MobiDB-lite"/>
    </source>
</evidence>
<comment type="caution">
    <text evidence="7">The sequence shown here is derived from an EMBL/GenBank/DDBJ whole genome shotgun (WGS) entry which is preliminary data.</text>
</comment>
<sequence length="403" mass="42943">MQLASPPAPPAGPDSAADRPDLALGQPQGWRERLAAWRDRRMADPAFRTWVLRTPLLRRVAQRRARQTFDLVAGFVYSQVLRACMELELFERLAGGPVQPAALARAVGLDEAALDRLLAAGVALKLLRWRAGGRIALGPLGAPLVGHTAIAALVEHHHALYADLADPVGLLRGPAGRPATSRQWPYTVHARPDSLAAEQVATYSGIMSASQPLIAQLVLDAYPVQRHRLMMDVGGGEGAFLRAVARQAPGLRLRLFDLPAVADRARQRFAEHGLAGRAEAVGGSFLSDSLPGGADLISLVRVVHDHDDATVRHLLRAAHAALPPGGTLLIAEPMSETPGAEAMGDAYFGLYLLAMGQGRPRSPATLRALLAEAGFVQIRQLATHLPLQTGLMVARVPGHEAAA</sequence>
<dbReference type="PROSITE" id="PS51683">
    <property type="entry name" value="SAM_OMT_II"/>
    <property type="match status" value="1"/>
</dbReference>
<dbReference type="Gene3D" id="1.10.287.1350">
    <property type="match status" value="1"/>
</dbReference>
<dbReference type="InterPro" id="IPR036390">
    <property type="entry name" value="WH_DNA-bd_sf"/>
</dbReference>
<feature type="domain" description="O-methyltransferase C-terminal" evidence="5">
    <location>
        <begin position="198"/>
        <end position="375"/>
    </location>
</feature>
<dbReference type="GO" id="GO:0046983">
    <property type="term" value="F:protein dimerization activity"/>
    <property type="evidence" value="ECO:0007669"/>
    <property type="project" value="InterPro"/>
</dbReference>
<keyword evidence="2" id="KW-0808">Transferase</keyword>
<dbReference type="SUPFAM" id="SSF53335">
    <property type="entry name" value="S-adenosyl-L-methionine-dependent methyltransferases"/>
    <property type="match status" value="1"/>
</dbReference>
<dbReference type="RefSeq" id="WP_201824551.1">
    <property type="nucleotide sequence ID" value="NZ_JAERRA010000001.1"/>
</dbReference>
<dbReference type="PANTHER" id="PTHR43712:SF2">
    <property type="entry name" value="O-METHYLTRANSFERASE CICE"/>
    <property type="match status" value="1"/>
</dbReference>
<dbReference type="EMBL" id="JAERRA010000001">
    <property type="protein sequence ID" value="MBL0719290.1"/>
    <property type="molecule type" value="Genomic_DNA"/>
</dbReference>
<evidence type="ECO:0000256" key="1">
    <source>
        <dbReference type="ARBA" id="ARBA00022603"/>
    </source>
</evidence>
<dbReference type="AlphaFoldDB" id="A0A9X0XCF9"/>
<organism evidence="7 8">
    <name type="scientific">Aquariibacter lacus</name>
    <dbReference type="NCBI Taxonomy" id="2801332"/>
    <lineage>
        <taxon>Bacteria</taxon>
        <taxon>Pseudomonadati</taxon>
        <taxon>Pseudomonadota</taxon>
        <taxon>Betaproteobacteria</taxon>
        <taxon>Burkholderiales</taxon>
        <taxon>Sphaerotilaceae</taxon>
        <taxon>Aquariibacter</taxon>
    </lineage>
</organism>
<evidence type="ECO:0000313" key="8">
    <source>
        <dbReference type="Proteomes" id="UP000643207"/>
    </source>
</evidence>
<evidence type="ECO:0000313" key="7">
    <source>
        <dbReference type="EMBL" id="MBL0719290.1"/>
    </source>
</evidence>
<evidence type="ECO:0000256" key="2">
    <source>
        <dbReference type="ARBA" id="ARBA00022679"/>
    </source>
</evidence>
<dbReference type="Pfam" id="PF00891">
    <property type="entry name" value="Methyltransf_2"/>
    <property type="match status" value="1"/>
</dbReference>
<dbReference type="Gene3D" id="3.40.50.150">
    <property type="entry name" value="Vaccinia Virus protein VP39"/>
    <property type="match status" value="1"/>
</dbReference>
<dbReference type="InterPro" id="IPR012967">
    <property type="entry name" value="COMT_dimerisation"/>
</dbReference>
<dbReference type="InterPro" id="IPR029063">
    <property type="entry name" value="SAM-dependent_MTases_sf"/>
</dbReference>
<reference evidence="7 8" key="1">
    <citation type="submission" date="2021-01" db="EMBL/GenBank/DDBJ databases">
        <title>Piscinibacter sp. Jin2 Genome sequencing and assembly.</title>
        <authorList>
            <person name="Kim I."/>
        </authorList>
    </citation>
    <scope>NUCLEOTIDE SEQUENCE [LARGE SCALE GENOMIC DNA]</scope>
    <source>
        <strain evidence="7 8">Jin2</strain>
    </source>
</reference>
<protein>
    <submittedName>
        <fullName evidence="7">Methyltransferase domain-containing protein</fullName>
    </submittedName>
</protein>
<keyword evidence="3" id="KW-0949">S-adenosyl-L-methionine</keyword>
<evidence type="ECO:0000259" key="6">
    <source>
        <dbReference type="Pfam" id="PF08100"/>
    </source>
</evidence>
<dbReference type="Pfam" id="PF08100">
    <property type="entry name" value="Dimerisation"/>
    <property type="match status" value="1"/>
</dbReference>
<name>A0A9X0XCF9_9BURK</name>
<feature type="domain" description="O-methyltransferase dimerisation" evidence="6">
    <location>
        <begin position="70"/>
        <end position="131"/>
    </location>
</feature>
<evidence type="ECO:0000256" key="3">
    <source>
        <dbReference type="ARBA" id="ARBA00022691"/>
    </source>
</evidence>
<dbReference type="InterPro" id="IPR036388">
    <property type="entry name" value="WH-like_DNA-bd_sf"/>
</dbReference>
<feature type="compositionally biased region" description="Pro residues" evidence="4">
    <location>
        <begin position="1"/>
        <end position="12"/>
    </location>
</feature>
<gene>
    <name evidence="7" type="ORF">JI742_05235</name>
</gene>
<dbReference type="Proteomes" id="UP000643207">
    <property type="component" value="Unassembled WGS sequence"/>
</dbReference>
<keyword evidence="8" id="KW-1185">Reference proteome</keyword>
<dbReference type="SUPFAM" id="SSF46785">
    <property type="entry name" value="Winged helix' DNA-binding domain"/>
    <property type="match status" value="1"/>
</dbReference>
<dbReference type="Gene3D" id="1.10.10.10">
    <property type="entry name" value="Winged helix-like DNA-binding domain superfamily/Winged helix DNA-binding domain"/>
    <property type="match status" value="1"/>
</dbReference>
<accession>A0A9X0XCF9</accession>
<dbReference type="GO" id="GO:0008171">
    <property type="term" value="F:O-methyltransferase activity"/>
    <property type="evidence" value="ECO:0007669"/>
    <property type="project" value="InterPro"/>
</dbReference>
<dbReference type="InterPro" id="IPR016461">
    <property type="entry name" value="COMT-like"/>
</dbReference>
<proteinExistence type="predicted"/>
<dbReference type="PANTHER" id="PTHR43712">
    <property type="entry name" value="PUTATIVE (AFU_ORTHOLOGUE AFUA_4G14580)-RELATED"/>
    <property type="match status" value="1"/>
</dbReference>
<feature type="region of interest" description="Disordered" evidence="4">
    <location>
        <begin position="1"/>
        <end position="24"/>
    </location>
</feature>
<dbReference type="InterPro" id="IPR001077">
    <property type="entry name" value="COMT_C"/>
</dbReference>
<keyword evidence="1 7" id="KW-0489">Methyltransferase</keyword>
<dbReference type="GO" id="GO:0032259">
    <property type="term" value="P:methylation"/>
    <property type="evidence" value="ECO:0007669"/>
    <property type="project" value="UniProtKB-KW"/>
</dbReference>
<evidence type="ECO:0000259" key="5">
    <source>
        <dbReference type="Pfam" id="PF00891"/>
    </source>
</evidence>
<dbReference type="CDD" id="cd02440">
    <property type="entry name" value="AdoMet_MTases"/>
    <property type="match status" value="1"/>
</dbReference>